<sequence length="99" mass="11437">MFDSMIHMKILRKCGGELEHAIKCRFVKPCSTEEYINSMEDIINRTRIGKTWTRNPMESKIVPKNSREDKRPGRPVLKCHKCGITSTLANTCNKKTKIN</sequence>
<name>A0A9Q3JY38_9BASI</name>
<evidence type="ECO:0000313" key="1">
    <source>
        <dbReference type="EMBL" id="MBW0571575.1"/>
    </source>
</evidence>
<dbReference type="AlphaFoldDB" id="A0A9Q3JY38"/>
<keyword evidence="2" id="KW-1185">Reference proteome</keyword>
<accession>A0A9Q3JY38</accession>
<evidence type="ECO:0000313" key="2">
    <source>
        <dbReference type="Proteomes" id="UP000765509"/>
    </source>
</evidence>
<dbReference type="EMBL" id="AVOT02088426">
    <property type="protein sequence ID" value="MBW0571575.1"/>
    <property type="molecule type" value="Genomic_DNA"/>
</dbReference>
<gene>
    <name evidence="1" type="ORF">O181_111290</name>
</gene>
<organism evidence="1 2">
    <name type="scientific">Austropuccinia psidii MF-1</name>
    <dbReference type="NCBI Taxonomy" id="1389203"/>
    <lineage>
        <taxon>Eukaryota</taxon>
        <taxon>Fungi</taxon>
        <taxon>Dikarya</taxon>
        <taxon>Basidiomycota</taxon>
        <taxon>Pucciniomycotina</taxon>
        <taxon>Pucciniomycetes</taxon>
        <taxon>Pucciniales</taxon>
        <taxon>Sphaerophragmiaceae</taxon>
        <taxon>Austropuccinia</taxon>
    </lineage>
</organism>
<proteinExistence type="predicted"/>
<protein>
    <submittedName>
        <fullName evidence="1">Uncharacterized protein</fullName>
    </submittedName>
</protein>
<comment type="caution">
    <text evidence="1">The sequence shown here is derived from an EMBL/GenBank/DDBJ whole genome shotgun (WGS) entry which is preliminary data.</text>
</comment>
<reference evidence="1" key="1">
    <citation type="submission" date="2021-03" db="EMBL/GenBank/DDBJ databases">
        <title>Draft genome sequence of rust myrtle Austropuccinia psidii MF-1, a brazilian biotype.</title>
        <authorList>
            <person name="Quecine M.C."/>
            <person name="Pachon D.M.R."/>
            <person name="Bonatelli M.L."/>
            <person name="Correr F.H."/>
            <person name="Franceschini L.M."/>
            <person name="Leite T.F."/>
            <person name="Margarido G.R.A."/>
            <person name="Almeida C.A."/>
            <person name="Ferrarezi J.A."/>
            <person name="Labate C.A."/>
        </authorList>
    </citation>
    <scope>NUCLEOTIDE SEQUENCE</scope>
    <source>
        <strain evidence="1">MF-1</strain>
    </source>
</reference>
<dbReference type="Proteomes" id="UP000765509">
    <property type="component" value="Unassembled WGS sequence"/>
</dbReference>